<comment type="similarity">
    <text evidence="1">Belongs to the CorA metal ion transporter (MIT) (TC 1.A.35.5) family.</text>
</comment>
<reference evidence="4" key="1">
    <citation type="journal article" date="2019" name="Curr. Biol.">
        <title>Genome Sequence of Striga asiatica Provides Insight into the Evolution of Plant Parasitism.</title>
        <authorList>
            <person name="Yoshida S."/>
            <person name="Kim S."/>
            <person name="Wafula E.K."/>
            <person name="Tanskanen J."/>
            <person name="Kim Y.M."/>
            <person name="Honaas L."/>
            <person name="Yang Z."/>
            <person name="Spallek T."/>
            <person name="Conn C.E."/>
            <person name="Ichihashi Y."/>
            <person name="Cheong K."/>
            <person name="Cui S."/>
            <person name="Der J.P."/>
            <person name="Gundlach H."/>
            <person name="Jiao Y."/>
            <person name="Hori C."/>
            <person name="Ishida J.K."/>
            <person name="Kasahara H."/>
            <person name="Kiba T."/>
            <person name="Kim M.S."/>
            <person name="Koo N."/>
            <person name="Laohavisit A."/>
            <person name="Lee Y.H."/>
            <person name="Lumba S."/>
            <person name="McCourt P."/>
            <person name="Mortimer J.C."/>
            <person name="Mutuku J.M."/>
            <person name="Nomura T."/>
            <person name="Sasaki-Sekimoto Y."/>
            <person name="Seto Y."/>
            <person name="Wang Y."/>
            <person name="Wakatake T."/>
            <person name="Sakakibara H."/>
            <person name="Demura T."/>
            <person name="Yamaguchi S."/>
            <person name="Yoneyama K."/>
            <person name="Manabe R.I."/>
            <person name="Nelson D.C."/>
            <person name="Schulman A.H."/>
            <person name="Timko M.P."/>
            <person name="dePamphilis C.W."/>
            <person name="Choi D."/>
            <person name="Shirasu K."/>
        </authorList>
    </citation>
    <scope>NUCLEOTIDE SEQUENCE [LARGE SCALE GENOMIC DNA]</scope>
    <source>
        <strain evidence="4">cv. UVA1</strain>
    </source>
</reference>
<dbReference type="AlphaFoldDB" id="A0A5A7RCF1"/>
<dbReference type="Proteomes" id="UP000325081">
    <property type="component" value="Unassembled WGS sequence"/>
</dbReference>
<dbReference type="GO" id="GO:0015095">
    <property type="term" value="F:magnesium ion transmembrane transporter activity"/>
    <property type="evidence" value="ECO:0007669"/>
    <property type="project" value="TreeGrafter"/>
</dbReference>
<name>A0A5A7RCF1_STRAF</name>
<dbReference type="Gene3D" id="2.40.128.330">
    <property type="match status" value="1"/>
</dbReference>
<keyword evidence="4" id="KW-1185">Reference proteome</keyword>
<dbReference type="PANTHER" id="PTHR13890">
    <property type="entry name" value="RNA SPLICING PROTEIN MRS2, MITOCHONDRIAL"/>
    <property type="match status" value="1"/>
</dbReference>
<comment type="caution">
    <text evidence="3">The sequence shown here is derived from an EMBL/GenBank/DDBJ whole genome shotgun (WGS) entry which is preliminary data.</text>
</comment>
<evidence type="ECO:0000313" key="3">
    <source>
        <dbReference type="EMBL" id="GER55289.1"/>
    </source>
</evidence>
<gene>
    <name evidence="3" type="ORF">STAS_32948</name>
</gene>
<dbReference type="Pfam" id="PF22099">
    <property type="entry name" value="MRS2-like"/>
    <property type="match status" value="1"/>
</dbReference>
<dbReference type="InterPro" id="IPR039204">
    <property type="entry name" value="MRS2-like"/>
</dbReference>
<dbReference type="OrthoDB" id="10251508at2759"/>
<proteinExistence type="inferred from homology"/>
<evidence type="ECO:0000256" key="1">
    <source>
        <dbReference type="ARBA" id="ARBA00007535"/>
    </source>
</evidence>
<organism evidence="3 4">
    <name type="scientific">Striga asiatica</name>
    <name type="common">Asiatic witchweed</name>
    <name type="synonym">Buchnera asiatica</name>
    <dbReference type="NCBI Taxonomy" id="4170"/>
    <lineage>
        <taxon>Eukaryota</taxon>
        <taxon>Viridiplantae</taxon>
        <taxon>Streptophyta</taxon>
        <taxon>Embryophyta</taxon>
        <taxon>Tracheophyta</taxon>
        <taxon>Spermatophyta</taxon>
        <taxon>Magnoliopsida</taxon>
        <taxon>eudicotyledons</taxon>
        <taxon>Gunneridae</taxon>
        <taxon>Pentapetalae</taxon>
        <taxon>asterids</taxon>
        <taxon>lamiids</taxon>
        <taxon>Lamiales</taxon>
        <taxon>Orobanchaceae</taxon>
        <taxon>Buchnereae</taxon>
        <taxon>Striga</taxon>
    </lineage>
</organism>
<evidence type="ECO:0000313" key="4">
    <source>
        <dbReference type="Proteomes" id="UP000325081"/>
    </source>
</evidence>
<keyword evidence="2" id="KW-0472">Membrane</keyword>
<dbReference type="PANTHER" id="PTHR13890:SF56">
    <property type="entry name" value="MAGNESIUM TRANSPORTER"/>
    <property type="match status" value="1"/>
</dbReference>
<dbReference type="FunFam" id="2.40.128.330:FF:000001">
    <property type="entry name" value="Magnesium transporter MRS2-1"/>
    <property type="match status" value="1"/>
</dbReference>
<accession>A0A5A7RCF1</accession>
<keyword evidence="2" id="KW-1133">Transmembrane helix</keyword>
<feature type="transmembrane region" description="Helical" evidence="2">
    <location>
        <begin position="104"/>
        <end position="123"/>
    </location>
</feature>
<evidence type="ECO:0000256" key="2">
    <source>
        <dbReference type="SAM" id="Phobius"/>
    </source>
</evidence>
<protein>
    <submittedName>
        <fullName evidence="3">Magnesium transporter</fullName>
    </submittedName>
</protein>
<dbReference type="EMBL" id="BKCP01011626">
    <property type="protein sequence ID" value="GER55289.1"/>
    <property type="molecule type" value="Genomic_DNA"/>
</dbReference>
<sequence>MRGDRYDSYELMTLKEHGTFAMETEMSFKKKGVASRNWIALDNNGQGIILDLDKYDIMKRVEINARDLRIIDPLLSYPSAILGRGNAIVLNLEHIKAIITTDEVILLTTLASASIFLWIISYARHKGLVGSKSNY</sequence>
<keyword evidence="2" id="KW-0812">Transmembrane</keyword>